<evidence type="ECO:0000259" key="10">
    <source>
        <dbReference type="Pfam" id="PF07687"/>
    </source>
</evidence>
<feature type="signal peptide" evidence="9">
    <location>
        <begin position="1"/>
        <end position="27"/>
    </location>
</feature>
<dbReference type="PANTHER" id="PTHR32494:SF19">
    <property type="entry name" value="ALLANTOATE DEIMINASE-RELATED"/>
    <property type="match status" value="1"/>
</dbReference>
<dbReference type="GO" id="GO:0046872">
    <property type="term" value="F:metal ion binding"/>
    <property type="evidence" value="ECO:0007669"/>
    <property type="project" value="UniProtKB-KW"/>
</dbReference>
<evidence type="ECO:0000256" key="7">
    <source>
        <dbReference type="ARBA" id="ARBA00023211"/>
    </source>
</evidence>
<keyword evidence="4" id="KW-0659">Purine metabolism</keyword>
<keyword evidence="7" id="KW-0464">Manganese</keyword>
<evidence type="ECO:0000256" key="4">
    <source>
        <dbReference type="ARBA" id="ARBA00022631"/>
    </source>
</evidence>
<feature type="chain" id="PRO_5043579044" evidence="9">
    <location>
        <begin position="28"/>
        <end position="534"/>
    </location>
</feature>
<keyword evidence="5" id="KW-0479">Metal-binding</keyword>
<gene>
    <name evidence="11" type="ORF">HKI87_05g38800</name>
</gene>
<comment type="cofactor">
    <cofactor evidence="1">
        <name>Mn(2+)</name>
        <dbReference type="ChEBI" id="CHEBI:29035"/>
    </cofactor>
</comment>
<dbReference type="SUPFAM" id="SSF55031">
    <property type="entry name" value="Bacterial exopeptidase dimerisation domain"/>
    <property type="match status" value="1"/>
</dbReference>
<keyword evidence="6" id="KW-0378">Hydrolase</keyword>
<proteinExistence type="inferred from homology"/>
<dbReference type="AlphaFoldDB" id="A0AAX4P9A1"/>
<dbReference type="Gene3D" id="3.30.70.360">
    <property type="match status" value="1"/>
</dbReference>
<dbReference type="Proteomes" id="UP001472866">
    <property type="component" value="Chromosome 05"/>
</dbReference>
<evidence type="ECO:0000256" key="5">
    <source>
        <dbReference type="ARBA" id="ARBA00022723"/>
    </source>
</evidence>
<comment type="subunit">
    <text evidence="3">Homodimer.</text>
</comment>
<sequence>MVSSRPRRGRLAAPLLLGTFLLATTAALSFPFAFAAQEATDEGDSGICEEDGVSAHDAYDLGETLIRDVMRNANATNEYLDVLADISDSDFHLERTFLSPGSLRALASVRRWMEDAGLRTWLDSVGNLHGRLEQEGEYRDDARVLLLGSHIDTVVDGGAYDGTLGIVSAITAVKNLKLRLDSEASLGLRRPVEVIAFSDEEGLRFKSTFLGSRAVSGTFLKNGYLQATDSKGYTLASVLETVGLSNSEEDIAKIAMRREDLYGYVEVHIEQGPVLQSLNQPVGVVSAISGQTRMYVQVDGFSGHAGTVPMDQRRDTIAASAEMITRIEDKCNEFPLSRENMLVCTVGEFNVFPGASNVIPGYANFSVDIRCKDDAMRGEVVSLVKRELLEISKRRKVECEIQMKHSAESCQSSPTFTESLRRGILGAHELVGRYEEAREKSRKTGPPDPDPDPGGQGEGESLLWDMNEATVPVIASGAGHDALAMSEVTPIGMLFVRCRDGISHSPLEHVEPRDVTVASLSLYQFLVSEALLAA</sequence>
<dbReference type="GO" id="GO:0006144">
    <property type="term" value="P:purine nucleobase metabolic process"/>
    <property type="evidence" value="ECO:0007669"/>
    <property type="project" value="UniProtKB-KW"/>
</dbReference>
<dbReference type="InterPro" id="IPR011650">
    <property type="entry name" value="Peptidase_M20_dimer"/>
</dbReference>
<evidence type="ECO:0000256" key="8">
    <source>
        <dbReference type="SAM" id="MobiDB-lite"/>
    </source>
</evidence>
<dbReference type="Gene3D" id="3.40.630.10">
    <property type="entry name" value="Zn peptidases"/>
    <property type="match status" value="2"/>
</dbReference>
<dbReference type="SUPFAM" id="SSF53187">
    <property type="entry name" value="Zn-dependent exopeptidases"/>
    <property type="match status" value="1"/>
</dbReference>
<feature type="region of interest" description="Disordered" evidence="8">
    <location>
        <begin position="435"/>
        <end position="461"/>
    </location>
</feature>
<accession>A0AAX4P9A1</accession>
<evidence type="ECO:0000313" key="12">
    <source>
        <dbReference type="Proteomes" id="UP001472866"/>
    </source>
</evidence>
<keyword evidence="12" id="KW-1185">Reference proteome</keyword>
<dbReference type="InterPro" id="IPR001261">
    <property type="entry name" value="ArgE/DapE_CS"/>
</dbReference>
<comment type="similarity">
    <text evidence="2">Belongs to the peptidase M20A family.</text>
</comment>
<dbReference type="CDD" id="cd03884">
    <property type="entry name" value="M20_bAS"/>
    <property type="match status" value="1"/>
</dbReference>
<name>A0AAX4P9A1_9CHLO</name>
<dbReference type="GO" id="GO:0016813">
    <property type="term" value="F:hydrolase activity, acting on carbon-nitrogen (but not peptide) bonds, in linear amidines"/>
    <property type="evidence" value="ECO:0007669"/>
    <property type="project" value="InterPro"/>
</dbReference>
<dbReference type="InterPro" id="IPR002933">
    <property type="entry name" value="Peptidase_M20"/>
</dbReference>
<dbReference type="NCBIfam" id="TIGR01879">
    <property type="entry name" value="hydantase"/>
    <property type="match status" value="1"/>
</dbReference>
<evidence type="ECO:0000313" key="11">
    <source>
        <dbReference type="EMBL" id="WZN62344.1"/>
    </source>
</evidence>
<evidence type="ECO:0000256" key="3">
    <source>
        <dbReference type="ARBA" id="ARBA00011738"/>
    </source>
</evidence>
<protein>
    <submittedName>
        <fullName evidence="11">Allantoate deiminase</fullName>
    </submittedName>
</protein>
<organism evidence="11 12">
    <name type="scientific">Chloropicon roscoffensis</name>
    <dbReference type="NCBI Taxonomy" id="1461544"/>
    <lineage>
        <taxon>Eukaryota</taxon>
        <taxon>Viridiplantae</taxon>
        <taxon>Chlorophyta</taxon>
        <taxon>Chloropicophyceae</taxon>
        <taxon>Chloropicales</taxon>
        <taxon>Chloropicaceae</taxon>
        <taxon>Chloropicon</taxon>
    </lineage>
</organism>
<dbReference type="InterPro" id="IPR036264">
    <property type="entry name" value="Bact_exopeptidase_dim_dom"/>
</dbReference>
<evidence type="ECO:0000256" key="2">
    <source>
        <dbReference type="ARBA" id="ARBA00006247"/>
    </source>
</evidence>
<evidence type="ECO:0000256" key="1">
    <source>
        <dbReference type="ARBA" id="ARBA00001936"/>
    </source>
</evidence>
<dbReference type="PROSITE" id="PS00758">
    <property type="entry name" value="ARGE_DAPE_CPG2_1"/>
    <property type="match status" value="1"/>
</dbReference>
<reference evidence="11 12" key="1">
    <citation type="submission" date="2024-03" db="EMBL/GenBank/DDBJ databases">
        <title>Complete genome sequence of the green alga Chloropicon roscoffensis RCC1871.</title>
        <authorList>
            <person name="Lemieux C."/>
            <person name="Pombert J.-F."/>
            <person name="Otis C."/>
            <person name="Turmel M."/>
        </authorList>
    </citation>
    <scope>NUCLEOTIDE SEQUENCE [LARGE SCALE GENOMIC DNA]</scope>
    <source>
        <strain evidence="11 12">RCC1871</strain>
    </source>
</reference>
<feature type="domain" description="Peptidase M20 dimerisation" evidence="10">
    <location>
        <begin position="289"/>
        <end position="389"/>
    </location>
</feature>
<evidence type="ECO:0000256" key="9">
    <source>
        <dbReference type="SAM" id="SignalP"/>
    </source>
</evidence>
<dbReference type="PANTHER" id="PTHR32494">
    <property type="entry name" value="ALLANTOATE DEIMINASE-RELATED"/>
    <property type="match status" value="1"/>
</dbReference>
<evidence type="ECO:0000256" key="6">
    <source>
        <dbReference type="ARBA" id="ARBA00022801"/>
    </source>
</evidence>
<dbReference type="EMBL" id="CP151505">
    <property type="protein sequence ID" value="WZN62344.1"/>
    <property type="molecule type" value="Genomic_DNA"/>
</dbReference>
<dbReference type="InterPro" id="IPR010158">
    <property type="entry name" value="Amidase_Cbmase"/>
</dbReference>
<keyword evidence="9" id="KW-0732">Signal</keyword>
<dbReference type="Pfam" id="PF07687">
    <property type="entry name" value="M20_dimer"/>
    <property type="match status" value="1"/>
</dbReference>
<dbReference type="Pfam" id="PF01546">
    <property type="entry name" value="Peptidase_M20"/>
    <property type="match status" value="1"/>
</dbReference>